<gene>
    <name evidence="1" type="ORF">LZ11_01037</name>
</gene>
<dbReference type="InterPro" id="IPR002187">
    <property type="entry name" value="N-reg_PII"/>
</dbReference>
<evidence type="ECO:0000313" key="1">
    <source>
        <dbReference type="EMBL" id="TYP56116.1"/>
    </source>
</evidence>
<dbReference type="Pfam" id="PF00543">
    <property type="entry name" value="P-II"/>
    <property type="match status" value="1"/>
</dbReference>
<dbReference type="SUPFAM" id="SSF54913">
    <property type="entry name" value="GlnB-like"/>
    <property type="match status" value="1"/>
</dbReference>
<dbReference type="AlphaFoldDB" id="A0A5S5AVP2"/>
<dbReference type="InterPro" id="IPR011322">
    <property type="entry name" value="N-reg_PII-like_a/b"/>
</dbReference>
<protein>
    <submittedName>
        <fullName evidence="1">Nitrogen regulatory protein P-II family</fullName>
    </submittedName>
</protein>
<organism evidence="1 2">
    <name type="scientific">Thermosediminibacter litoriperuensis</name>
    <dbReference type="NCBI Taxonomy" id="291989"/>
    <lineage>
        <taxon>Bacteria</taxon>
        <taxon>Bacillati</taxon>
        <taxon>Bacillota</taxon>
        <taxon>Clostridia</taxon>
        <taxon>Thermosediminibacterales</taxon>
        <taxon>Thermosediminibacteraceae</taxon>
        <taxon>Thermosediminibacter</taxon>
    </lineage>
</organism>
<dbReference type="GO" id="GO:0006808">
    <property type="term" value="P:regulation of nitrogen utilization"/>
    <property type="evidence" value="ECO:0007669"/>
    <property type="project" value="InterPro"/>
</dbReference>
<reference evidence="1 2" key="1">
    <citation type="submission" date="2019-07" db="EMBL/GenBank/DDBJ databases">
        <title>Genomic Encyclopedia of Type Strains, Phase I: the one thousand microbial genomes (KMG-I) project.</title>
        <authorList>
            <person name="Kyrpides N."/>
        </authorList>
    </citation>
    <scope>NUCLEOTIDE SEQUENCE [LARGE SCALE GENOMIC DNA]</scope>
    <source>
        <strain evidence="1 2">DSM 16647</strain>
    </source>
</reference>
<accession>A0A5S5AVP2</accession>
<comment type="caution">
    <text evidence="1">The sequence shown here is derived from an EMBL/GenBank/DDBJ whole genome shotgun (WGS) entry which is preliminary data.</text>
</comment>
<proteinExistence type="predicted"/>
<dbReference type="Proteomes" id="UP000322294">
    <property type="component" value="Unassembled WGS sequence"/>
</dbReference>
<keyword evidence="2" id="KW-1185">Reference proteome</keyword>
<dbReference type="GO" id="GO:0030234">
    <property type="term" value="F:enzyme regulator activity"/>
    <property type="evidence" value="ECO:0007669"/>
    <property type="project" value="InterPro"/>
</dbReference>
<dbReference type="OrthoDB" id="9803021at2"/>
<dbReference type="EMBL" id="VNHO01000009">
    <property type="protein sequence ID" value="TYP56116.1"/>
    <property type="molecule type" value="Genomic_DNA"/>
</dbReference>
<dbReference type="SMART" id="SM00938">
    <property type="entry name" value="P-II"/>
    <property type="match status" value="1"/>
</dbReference>
<dbReference type="PROSITE" id="PS51343">
    <property type="entry name" value="PII_GLNB_DOM"/>
    <property type="match status" value="1"/>
</dbReference>
<dbReference type="InterPro" id="IPR015867">
    <property type="entry name" value="N-reg_PII/ATP_PRibTrfase_C"/>
</dbReference>
<evidence type="ECO:0000313" key="2">
    <source>
        <dbReference type="Proteomes" id="UP000322294"/>
    </source>
</evidence>
<sequence>MTEDCNIKFDLIVTIVNKGFAEEVVEAAKKAGAEGGTIIDGRGTGIHENAKLFGIPIEPEKEIVLTLIDSTKTGKVLEAVSNAVELNKPGKGIAFVLEVEKTVGICHMLNKGNNIV</sequence>
<dbReference type="RefSeq" id="WP_148866823.1">
    <property type="nucleotide sequence ID" value="NZ_VNHO01000009.1"/>
</dbReference>
<dbReference type="Gene3D" id="3.30.70.120">
    <property type="match status" value="1"/>
</dbReference>
<name>A0A5S5AVP2_9FIRM</name>